<accession>A0A0F8X830</accession>
<feature type="region of interest" description="Disordered" evidence="1">
    <location>
        <begin position="111"/>
        <end position="231"/>
    </location>
</feature>
<reference evidence="3" key="1">
    <citation type="journal article" date="2015" name="Nature">
        <title>Complex archaea that bridge the gap between prokaryotes and eukaryotes.</title>
        <authorList>
            <person name="Spang A."/>
            <person name="Saw J.H."/>
            <person name="Jorgensen S.L."/>
            <person name="Zaremba-Niedzwiedzka K."/>
            <person name="Martijn J."/>
            <person name="Lind A.E."/>
            <person name="van Eijk R."/>
            <person name="Schleper C."/>
            <person name="Guy L."/>
            <person name="Ettema T.J."/>
        </authorList>
    </citation>
    <scope>NUCLEOTIDE SEQUENCE</scope>
</reference>
<dbReference type="InterPro" id="IPR006497">
    <property type="entry name" value="Phage_lambda_VrpO_N"/>
</dbReference>
<feature type="domain" description="Bacteriophage lambda Replication protein O N-terminal" evidence="2">
    <location>
        <begin position="22"/>
        <end position="98"/>
    </location>
</feature>
<feature type="compositionally biased region" description="Polar residues" evidence="1">
    <location>
        <begin position="128"/>
        <end position="137"/>
    </location>
</feature>
<dbReference type="Pfam" id="PF04492">
    <property type="entry name" value="Phage_rep_O"/>
    <property type="match status" value="1"/>
</dbReference>
<protein>
    <recommendedName>
        <fullName evidence="2">Bacteriophage lambda Replication protein O N-terminal domain-containing protein</fullName>
    </recommendedName>
</protein>
<dbReference type="Gene3D" id="1.10.10.10">
    <property type="entry name" value="Winged helix-like DNA-binding domain superfamily/Winged helix DNA-binding domain"/>
    <property type="match status" value="1"/>
</dbReference>
<dbReference type="EMBL" id="LAZR01064647">
    <property type="protein sequence ID" value="KKK57115.1"/>
    <property type="molecule type" value="Genomic_DNA"/>
</dbReference>
<feature type="non-terminal residue" evidence="3">
    <location>
        <position position="231"/>
    </location>
</feature>
<feature type="compositionally biased region" description="Basic and acidic residues" evidence="1">
    <location>
        <begin position="203"/>
        <end position="219"/>
    </location>
</feature>
<dbReference type="InterPro" id="IPR036388">
    <property type="entry name" value="WH-like_DNA-bd_sf"/>
</dbReference>
<evidence type="ECO:0000256" key="1">
    <source>
        <dbReference type="SAM" id="MobiDB-lite"/>
    </source>
</evidence>
<sequence length="231" mass="25490">MQALAEILTVNPLKGTDRPRGGYTMVSNYLLDKVIPGIQNRVAMLLLVKMERETIGYHREVAAVSLQVMMDFTGASKSTVKRARRELIKLGYLVVVEEGTGHTTTKYRLELHPGQDISPDAHVRDPSPASSRDTLNILSVVPETSDVCEPGTWEEPSPDKMSEHQPEAIPGETQRHQDIPATEDSGMNMTTQGVQGDPPFKGLNKEKEKKTNKETEAVSRLDQSQGQSKAV</sequence>
<name>A0A0F8X830_9ZZZZ</name>
<feature type="compositionally biased region" description="Polar residues" evidence="1">
    <location>
        <begin position="185"/>
        <end position="194"/>
    </location>
</feature>
<organism evidence="3">
    <name type="scientific">marine sediment metagenome</name>
    <dbReference type="NCBI Taxonomy" id="412755"/>
    <lineage>
        <taxon>unclassified sequences</taxon>
        <taxon>metagenomes</taxon>
        <taxon>ecological metagenomes</taxon>
    </lineage>
</organism>
<evidence type="ECO:0000313" key="3">
    <source>
        <dbReference type="EMBL" id="KKK57115.1"/>
    </source>
</evidence>
<feature type="compositionally biased region" description="Basic and acidic residues" evidence="1">
    <location>
        <begin position="157"/>
        <end position="166"/>
    </location>
</feature>
<evidence type="ECO:0000259" key="2">
    <source>
        <dbReference type="Pfam" id="PF04492"/>
    </source>
</evidence>
<proteinExistence type="predicted"/>
<feature type="compositionally biased region" description="Polar residues" evidence="1">
    <location>
        <begin position="221"/>
        <end position="231"/>
    </location>
</feature>
<gene>
    <name evidence="3" type="ORF">LCGC14_3057730</name>
</gene>
<dbReference type="GO" id="GO:0006260">
    <property type="term" value="P:DNA replication"/>
    <property type="evidence" value="ECO:0007669"/>
    <property type="project" value="InterPro"/>
</dbReference>
<comment type="caution">
    <text evidence="3">The sequence shown here is derived from an EMBL/GenBank/DDBJ whole genome shotgun (WGS) entry which is preliminary data.</text>
</comment>
<dbReference type="AlphaFoldDB" id="A0A0F8X830"/>
<feature type="compositionally biased region" description="Basic and acidic residues" evidence="1">
    <location>
        <begin position="111"/>
        <end position="125"/>
    </location>
</feature>